<gene>
    <name evidence="2" type="ORF">UT42_C0038G0008</name>
</gene>
<keyword evidence="1" id="KW-0472">Membrane</keyword>
<feature type="transmembrane region" description="Helical" evidence="1">
    <location>
        <begin position="114"/>
        <end position="136"/>
    </location>
</feature>
<evidence type="ECO:0000256" key="1">
    <source>
        <dbReference type="SAM" id="Phobius"/>
    </source>
</evidence>
<reference evidence="2 3" key="1">
    <citation type="journal article" date="2015" name="Nature">
        <title>rRNA introns, odd ribosomes, and small enigmatic genomes across a large radiation of phyla.</title>
        <authorList>
            <person name="Brown C.T."/>
            <person name="Hug L.A."/>
            <person name="Thomas B.C."/>
            <person name="Sharon I."/>
            <person name="Castelle C.J."/>
            <person name="Singh A."/>
            <person name="Wilkins M.J."/>
            <person name="Williams K.H."/>
            <person name="Banfield J.F."/>
        </authorList>
    </citation>
    <scope>NUCLEOTIDE SEQUENCE [LARGE SCALE GENOMIC DNA]</scope>
</reference>
<dbReference type="EMBL" id="LBWS01000038">
    <property type="protein sequence ID" value="KKR13770.1"/>
    <property type="molecule type" value="Genomic_DNA"/>
</dbReference>
<organism evidence="2 3">
    <name type="scientific">Candidatus Falkowbacteria bacterium GW2011_GWA2_39_24</name>
    <dbReference type="NCBI Taxonomy" id="1618634"/>
    <lineage>
        <taxon>Bacteria</taxon>
        <taxon>Candidatus Falkowiibacteriota</taxon>
    </lineage>
</organism>
<feature type="transmembrane region" description="Helical" evidence="1">
    <location>
        <begin position="143"/>
        <end position="162"/>
    </location>
</feature>
<protein>
    <submittedName>
        <fullName evidence="2">Uncharacterized protein</fullName>
    </submittedName>
</protein>
<accession>A0A0G0QTT9</accession>
<keyword evidence="1" id="KW-0812">Transmembrane</keyword>
<proteinExistence type="predicted"/>
<sequence>MDYLTAKNYAVLDCFYSVIADKELTSGEMYEIIDQLEAWQKLIGNVENKFEHEAKMSSDQTIFSNYLQVKKLLPLLLYQQPYLLHSDTERGDIRNAVAQVSGYGAEAITIQHTITGAIVLIVGWLILSAVCIYSLFKPKKACYILLLIAYSVVQIAIVYGLYLSDWVWWW</sequence>
<dbReference type="Proteomes" id="UP000034048">
    <property type="component" value="Unassembled WGS sequence"/>
</dbReference>
<comment type="caution">
    <text evidence="2">The sequence shown here is derived from an EMBL/GenBank/DDBJ whole genome shotgun (WGS) entry which is preliminary data.</text>
</comment>
<keyword evidence="1" id="KW-1133">Transmembrane helix</keyword>
<evidence type="ECO:0000313" key="3">
    <source>
        <dbReference type="Proteomes" id="UP000034048"/>
    </source>
</evidence>
<dbReference type="AlphaFoldDB" id="A0A0G0QTT9"/>
<evidence type="ECO:0000313" key="2">
    <source>
        <dbReference type="EMBL" id="KKR13770.1"/>
    </source>
</evidence>
<name>A0A0G0QTT9_9BACT</name>